<dbReference type="AlphaFoldDB" id="A0A4Q1CD77"/>
<keyword evidence="2" id="KW-1185">Reference proteome</keyword>
<gene>
    <name evidence="1" type="ORF">ESA94_20870</name>
</gene>
<organism evidence="1 2">
    <name type="scientific">Lacibacter luteus</name>
    <dbReference type="NCBI Taxonomy" id="2508719"/>
    <lineage>
        <taxon>Bacteria</taxon>
        <taxon>Pseudomonadati</taxon>
        <taxon>Bacteroidota</taxon>
        <taxon>Chitinophagia</taxon>
        <taxon>Chitinophagales</taxon>
        <taxon>Chitinophagaceae</taxon>
        <taxon>Lacibacter</taxon>
    </lineage>
</organism>
<dbReference type="OrthoDB" id="670668at2"/>
<dbReference type="EMBL" id="SDHW01000010">
    <property type="protein sequence ID" value="RXK57506.1"/>
    <property type="molecule type" value="Genomic_DNA"/>
</dbReference>
<comment type="caution">
    <text evidence="1">The sequence shown here is derived from an EMBL/GenBank/DDBJ whole genome shotgun (WGS) entry which is preliminary data.</text>
</comment>
<accession>A0A4Q1CD77</accession>
<proteinExistence type="predicted"/>
<reference evidence="1 2" key="1">
    <citation type="submission" date="2019-01" db="EMBL/GenBank/DDBJ databases">
        <title>Lacibacter sp. strain TTM-7.</title>
        <authorList>
            <person name="Chen W.-M."/>
        </authorList>
    </citation>
    <scope>NUCLEOTIDE SEQUENCE [LARGE SCALE GENOMIC DNA]</scope>
    <source>
        <strain evidence="1 2">TTM-7</strain>
    </source>
</reference>
<protein>
    <submittedName>
        <fullName evidence="1">Uncharacterized protein</fullName>
    </submittedName>
</protein>
<evidence type="ECO:0000313" key="2">
    <source>
        <dbReference type="Proteomes" id="UP000290204"/>
    </source>
</evidence>
<sequence length="494" mass="56649">MIFVETCAHRWRKKKRSYIRPVKLLNTKLLTTRNRNYLQIVLLFLVFFNSCKKDFKSNTIPEQKATFPTTEKDIQNVKIVTAISGLLKEVYKNKLAFYEVNAAIYSGYYEDERVHLKDLLFPEASELYQQQSFRKYGATVGEFKKSFFKELASDKYPALNFLSKYNVQNQSDMTTASPVDTAAEIFANSSGVSIYFPYSENFQVPLTTQYFSNINTDPWGYLATVIPADREANAAPGEQPMKNRRFVNGDYEWYIDYTPVTVDDNYAENNITHIVGFGASPTIINSDPPVIQNTNRVYTGWVRVINKQYDNFISFNSENGGAGEFKVCRISGYLQQANQQVTNFAGDIASVSIKRRDVRKGIWKRIYASWDPDWKNDNLEQILAVYEEDREDTKVFTGSLKTTVKIDNVNVEGNIGYNITVKSQDNIVRQLKYTRSSYFSDAKNSQGWGFELTDKSGGGKRFDTEFLSTGSWPAYDGNYSSGADWNFTFPYKTF</sequence>
<evidence type="ECO:0000313" key="1">
    <source>
        <dbReference type="EMBL" id="RXK57506.1"/>
    </source>
</evidence>
<name>A0A4Q1CD77_9BACT</name>
<dbReference type="RefSeq" id="WP_129132905.1">
    <property type="nucleotide sequence ID" value="NZ_SDHW01000010.1"/>
</dbReference>
<dbReference type="Proteomes" id="UP000290204">
    <property type="component" value="Unassembled WGS sequence"/>
</dbReference>